<dbReference type="AlphaFoldDB" id="A0A2U2DSF6"/>
<evidence type="ECO:0000313" key="1">
    <source>
        <dbReference type="EMBL" id="PWE56250.1"/>
    </source>
</evidence>
<gene>
    <name evidence="1" type="ORF">DEM27_12570</name>
</gene>
<evidence type="ECO:0000313" key="2">
    <source>
        <dbReference type="Proteomes" id="UP000245252"/>
    </source>
</evidence>
<proteinExistence type="predicted"/>
<dbReference type="RefSeq" id="WP_109458570.1">
    <property type="nucleotide sequence ID" value="NZ_QFBC01000004.1"/>
</dbReference>
<keyword evidence="2" id="KW-1185">Reference proteome</keyword>
<reference evidence="1 2" key="1">
    <citation type="submission" date="2018-05" db="EMBL/GenBank/DDBJ databases">
        <title>The draft genome of strain NS-104.</title>
        <authorList>
            <person name="Hang P."/>
            <person name="Jiang J."/>
        </authorList>
    </citation>
    <scope>NUCLEOTIDE SEQUENCE [LARGE SCALE GENOMIC DNA]</scope>
    <source>
        <strain evidence="1 2">NS-104</strain>
    </source>
</reference>
<accession>A0A2U2DSF6</accession>
<dbReference type="Proteomes" id="UP000245252">
    <property type="component" value="Unassembled WGS sequence"/>
</dbReference>
<comment type="caution">
    <text evidence="1">The sequence shown here is derived from an EMBL/GenBank/DDBJ whole genome shotgun (WGS) entry which is preliminary data.</text>
</comment>
<sequence length="138" mass="16004">MAFTAPFPDPDLFDISGWPIVQARFPDLGEHDRVNRVLNSLQAIVDQKQHFVIVWTPAGHDHDDEPHEDEKQSMIWLKRHRNELCTWCAGYVYITQDPHLRALLTGRFPVVEKFLPFPKRLASDRDESEAIAAEMLRS</sequence>
<dbReference type="EMBL" id="QFBC01000004">
    <property type="protein sequence ID" value="PWE56250.1"/>
    <property type="molecule type" value="Genomic_DNA"/>
</dbReference>
<protein>
    <submittedName>
        <fullName evidence="1">Uncharacterized protein</fullName>
    </submittedName>
</protein>
<organism evidence="1 2">
    <name type="scientific">Metarhizobium album</name>
    <dbReference type="NCBI Taxonomy" id="2182425"/>
    <lineage>
        <taxon>Bacteria</taxon>
        <taxon>Pseudomonadati</taxon>
        <taxon>Pseudomonadota</taxon>
        <taxon>Alphaproteobacteria</taxon>
        <taxon>Hyphomicrobiales</taxon>
        <taxon>Rhizobiaceae</taxon>
        <taxon>Metarhizobium</taxon>
    </lineage>
</organism>
<dbReference type="OrthoDB" id="8905727at2"/>
<name>A0A2U2DSF6_9HYPH</name>